<dbReference type="Proteomes" id="UP001485301">
    <property type="component" value="Chromosome"/>
</dbReference>
<organism evidence="1 2">
    <name type="scientific">Sphingobacterium thalpophilum</name>
    <dbReference type="NCBI Taxonomy" id="259"/>
    <lineage>
        <taxon>Bacteria</taxon>
        <taxon>Pseudomonadati</taxon>
        <taxon>Bacteroidota</taxon>
        <taxon>Sphingobacteriia</taxon>
        <taxon>Sphingobacteriales</taxon>
        <taxon>Sphingobacteriaceae</taxon>
        <taxon>Sphingobacterium</taxon>
    </lineage>
</organism>
<accession>A0ACD5C8W0</accession>
<dbReference type="EMBL" id="CP151087">
    <property type="protein sequence ID" value="WZN56070.1"/>
    <property type="molecule type" value="Genomic_DNA"/>
</dbReference>
<evidence type="ECO:0000313" key="2">
    <source>
        <dbReference type="Proteomes" id="UP001485301"/>
    </source>
</evidence>
<sequence>MNGIIFHGNFADLGCRAEFLFEPEVTEVPTQAIAVFDTGEKAYAEIIRDSTSWLRVHIGEYHCHKGSKILDSSWQLLYNAKIDRWQIIKNLVSIFLKTRSYK</sequence>
<protein>
    <submittedName>
        <fullName evidence="1">Uncharacterized protein</fullName>
    </submittedName>
</protein>
<name>A0ACD5C8W0_9SPHI</name>
<reference evidence="1" key="1">
    <citation type="submission" date="2024-04" db="EMBL/GenBank/DDBJ databases">
        <title>Complete genome sequence of Sphingobacterium thalpophiium BAA-1094.</title>
        <authorList>
            <person name="Adaikpoh B.I."/>
        </authorList>
    </citation>
    <scope>NUCLEOTIDE SEQUENCE</scope>
    <source>
        <strain evidence="1">BAA-1094</strain>
    </source>
</reference>
<gene>
    <name evidence="1" type="ORF">AACH28_00705</name>
</gene>
<proteinExistence type="predicted"/>
<evidence type="ECO:0000313" key="1">
    <source>
        <dbReference type="EMBL" id="WZN56070.1"/>
    </source>
</evidence>
<keyword evidence="2" id="KW-1185">Reference proteome</keyword>